<name>A0ABQ1N5R6_9BACT</name>
<gene>
    <name evidence="6" type="ORF">GCM10010993_35720</name>
</gene>
<proteinExistence type="inferred from homology"/>
<keyword evidence="4" id="KW-0812">Transmembrane</keyword>
<evidence type="ECO:0000256" key="4">
    <source>
        <dbReference type="SAM" id="Phobius"/>
    </source>
</evidence>
<dbReference type="InterPro" id="IPR001173">
    <property type="entry name" value="Glyco_trans_2-like"/>
</dbReference>
<keyword evidence="4" id="KW-0472">Membrane</keyword>
<feature type="domain" description="Glycosyltransferase 2-like" evidence="5">
    <location>
        <begin position="41"/>
        <end position="206"/>
    </location>
</feature>
<dbReference type="InterPro" id="IPR029044">
    <property type="entry name" value="Nucleotide-diphossugar_trans"/>
</dbReference>
<comment type="similarity">
    <text evidence="1">Belongs to the glycosyltransferase 2 family.</text>
</comment>
<keyword evidence="7" id="KW-1185">Reference proteome</keyword>
<reference evidence="7" key="1">
    <citation type="journal article" date="2019" name="Int. J. Syst. Evol. Microbiol.">
        <title>The Global Catalogue of Microorganisms (GCM) 10K type strain sequencing project: providing services to taxonomists for standard genome sequencing and annotation.</title>
        <authorList>
            <consortium name="The Broad Institute Genomics Platform"/>
            <consortium name="The Broad Institute Genome Sequencing Center for Infectious Disease"/>
            <person name="Wu L."/>
            <person name="Ma J."/>
        </authorList>
    </citation>
    <scope>NUCLEOTIDE SEQUENCE [LARGE SCALE GENOMIC DNA]</scope>
    <source>
        <strain evidence="7">CGMCC 1.12479</strain>
    </source>
</reference>
<comment type="caution">
    <text evidence="6">The sequence shown here is derived from an EMBL/GenBank/DDBJ whole genome shotgun (WGS) entry which is preliminary data.</text>
</comment>
<dbReference type="EMBL" id="BMFD01000024">
    <property type="protein sequence ID" value="GGC54182.1"/>
    <property type="molecule type" value="Genomic_DNA"/>
</dbReference>
<dbReference type="PANTHER" id="PTHR43630">
    <property type="entry name" value="POLY-BETA-1,6-N-ACETYL-D-GLUCOSAMINE SYNTHASE"/>
    <property type="match status" value="1"/>
</dbReference>
<dbReference type="SUPFAM" id="SSF53448">
    <property type="entry name" value="Nucleotide-diphospho-sugar transferases"/>
    <property type="match status" value="1"/>
</dbReference>
<evidence type="ECO:0000256" key="1">
    <source>
        <dbReference type="ARBA" id="ARBA00006739"/>
    </source>
</evidence>
<dbReference type="PANTHER" id="PTHR43630:SF1">
    <property type="entry name" value="POLY-BETA-1,6-N-ACETYL-D-GLUCOSAMINE SYNTHASE"/>
    <property type="match status" value="1"/>
</dbReference>
<feature type="transmembrane region" description="Helical" evidence="4">
    <location>
        <begin position="298"/>
        <end position="315"/>
    </location>
</feature>
<dbReference type="GO" id="GO:0016740">
    <property type="term" value="F:transferase activity"/>
    <property type="evidence" value="ECO:0007669"/>
    <property type="project" value="UniProtKB-KW"/>
</dbReference>
<sequence>MLIFYLIIGIVYAFILSILSKSWRGQGENNPIAQSNEQVTLIVPFRNEADKLKKIFESIENLNYDHLEILWVNDHSEDASVVVLNELLNSKNLRFDHHLIQAEGKGKKAAIETAIKHAPSDFVFTTDADCELPPTWIKHKMAHFENLLIQMVAGPVMTKERNTAFQRFQQIEWSSILLVTQYAIAHQNPLMCSGANLAYRKQAFQKVNGYQGNRNVLSGDDEFLMKKISDEFGAEAITYANGKESLVLTNAAKNWDELFSQRIRWASKYKSHNYLHFLSALLPALLQLFWIVSFILPFSYGLEGVVAFLITWSLKMSMEFVSLSKVTKVYLLRLNFLDFCYTSLIHPFYVLRVALGAVFGNYKWKGRS</sequence>
<keyword evidence="4" id="KW-1133">Transmembrane helix</keyword>
<evidence type="ECO:0000313" key="7">
    <source>
        <dbReference type="Proteomes" id="UP000635885"/>
    </source>
</evidence>
<evidence type="ECO:0000256" key="2">
    <source>
        <dbReference type="ARBA" id="ARBA00022676"/>
    </source>
</evidence>
<dbReference type="Proteomes" id="UP000635885">
    <property type="component" value="Unassembled WGS sequence"/>
</dbReference>
<organism evidence="6 7">
    <name type="scientific">Belliella aquatica</name>
    <dbReference type="NCBI Taxonomy" id="1323734"/>
    <lineage>
        <taxon>Bacteria</taxon>
        <taxon>Pseudomonadati</taxon>
        <taxon>Bacteroidota</taxon>
        <taxon>Cytophagia</taxon>
        <taxon>Cytophagales</taxon>
        <taxon>Cyclobacteriaceae</taxon>
        <taxon>Belliella</taxon>
    </lineage>
</organism>
<dbReference type="Gene3D" id="3.90.550.10">
    <property type="entry name" value="Spore Coat Polysaccharide Biosynthesis Protein SpsA, Chain A"/>
    <property type="match status" value="1"/>
</dbReference>
<evidence type="ECO:0000313" key="6">
    <source>
        <dbReference type="EMBL" id="GGC54182.1"/>
    </source>
</evidence>
<evidence type="ECO:0000259" key="5">
    <source>
        <dbReference type="Pfam" id="PF00535"/>
    </source>
</evidence>
<feature type="transmembrane region" description="Helical" evidence="4">
    <location>
        <begin position="336"/>
        <end position="359"/>
    </location>
</feature>
<evidence type="ECO:0000256" key="3">
    <source>
        <dbReference type="ARBA" id="ARBA00022679"/>
    </source>
</evidence>
<protein>
    <submittedName>
        <fullName evidence="6">Glycosyl transferase</fullName>
    </submittedName>
</protein>
<keyword evidence="2" id="KW-0328">Glycosyltransferase</keyword>
<dbReference type="RefSeq" id="WP_188444480.1">
    <property type="nucleotide sequence ID" value="NZ_BMFD01000024.1"/>
</dbReference>
<feature type="transmembrane region" description="Helical" evidence="4">
    <location>
        <begin position="6"/>
        <end position="23"/>
    </location>
</feature>
<accession>A0ABQ1N5R6</accession>
<keyword evidence="3 6" id="KW-0808">Transferase</keyword>
<dbReference type="Pfam" id="PF00535">
    <property type="entry name" value="Glycos_transf_2"/>
    <property type="match status" value="1"/>
</dbReference>